<evidence type="ECO:0000256" key="15">
    <source>
        <dbReference type="HAMAP-Rule" id="MF_01019"/>
    </source>
</evidence>
<evidence type="ECO:0000256" key="11">
    <source>
        <dbReference type="ARBA" id="ARBA00022801"/>
    </source>
</evidence>
<dbReference type="GO" id="GO:0004636">
    <property type="term" value="F:phosphoribosyl-ATP diphosphatase activity"/>
    <property type="evidence" value="ECO:0007669"/>
    <property type="project" value="UniProtKB-UniRule"/>
</dbReference>
<dbReference type="EC" id="3.6.1.31" evidence="15"/>
<dbReference type="NCBIfam" id="NF002747">
    <property type="entry name" value="PRK02759.1"/>
    <property type="match status" value="1"/>
</dbReference>
<evidence type="ECO:0000256" key="1">
    <source>
        <dbReference type="ARBA" id="ARBA00000024"/>
    </source>
</evidence>
<dbReference type="InterPro" id="IPR021130">
    <property type="entry name" value="PRib-ATP_PPHydrolase-like"/>
</dbReference>
<comment type="pathway">
    <text evidence="4 15">Amino-acid biosynthesis; L-histidine biosynthesis; L-histidine from 5-phospho-alpha-D-ribose 1-diphosphate: step 3/9.</text>
</comment>
<evidence type="ECO:0000256" key="3">
    <source>
        <dbReference type="ARBA" id="ARBA00004496"/>
    </source>
</evidence>
<reference evidence="17 18" key="1">
    <citation type="submission" date="2019-08" db="EMBL/GenBank/DDBJ databases">
        <title>Luteimonas viscosus sp. nov., isolated from soil of a sunflower field.</title>
        <authorList>
            <person name="Jianli Z."/>
            <person name="Ying Z."/>
        </authorList>
    </citation>
    <scope>NUCLEOTIDE SEQUENCE [LARGE SCALE GENOMIC DNA]</scope>
    <source>
        <strain evidence="17 18">XBU10</strain>
    </source>
</reference>
<dbReference type="InterPro" id="IPR023019">
    <property type="entry name" value="His_synth_HisIE"/>
</dbReference>
<keyword evidence="8 15" id="KW-0963">Cytoplasm</keyword>
<dbReference type="GO" id="GO:0005737">
    <property type="term" value="C:cytoplasm"/>
    <property type="evidence" value="ECO:0007669"/>
    <property type="project" value="UniProtKB-SubCell"/>
</dbReference>
<dbReference type="OrthoDB" id="9795769at2"/>
<dbReference type="Proteomes" id="UP000324973">
    <property type="component" value="Unassembled WGS sequence"/>
</dbReference>
<dbReference type="SUPFAM" id="SSF141734">
    <property type="entry name" value="HisI-like"/>
    <property type="match status" value="1"/>
</dbReference>
<comment type="pathway">
    <text evidence="5 15">Amino-acid biosynthesis; L-histidine biosynthesis; L-histidine from 5-phospho-alpha-D-ribose 1-diphosphate: step 2/9.</text>
</comment>
<evidence type="ECO:0000256" key="14">
    <source>
        <dbReference type="ARBA" id="ARBA00023268"/>
    </source>
</evidence>
<dbReference type="EC" id="3.5.4.19" evidence="15"/>
<dbReference type="Gene3D" id="1.10.287.1080">
    <property type="entry name" value="MazG-like"/>
    <property type="match status" value="1"/>
</dbReference>
<dbReference type="HAMAP" id="MF_01019">
    <property type="entry name" value="HisIE"/>
    <property type="match status" value="1"/>
</dbReference>
<dbReference type="HAMAP" id="MF_01020">
    <property type="entry name" value="HisE"/>
    <property type="match status" value="1"/>
</dbReference>
<dbReference type="SUPFAM" id="SSF101386">
    <property type="entry name" value="all-alpha NTP pyrophosphatases"/>
    <property type="match status" value="1"/>
</dbReference>
<comment type="catalytic activity">
    <reaction evidence="1 15">
        <text>1-(5-phospho-beta-D-ribosyl)-5'-AMP + H2O = 1-(5-phospho-beta-D-ribosyl)-5-[(5-phospho-beta-D-ribosylamino)methylideneamino]imidazole-4-carboxamide</text>
        <dbReference type="Rhea" id="RHEA:20049"/>
        <dbReference type="ChEBI" id="CHEBI:15377"/>
        <dbReference type="ChEBI" id="CHEBI:58435"/>
        <dbReference type="ChEBI" id="CHEBI:59457"/>
        <dbReference type="EC" id="3.5.4.19"/>
    </reaction>
</comment>
<dbReference type="InterPro" id="IPR038019">
    <property type="entry name" value="PRib_AMP_CycHydrolase_sf"/>
</dbReference>
<keyword evidence="14 15" id="KW-0511">Multifunctional enzyme</keyword>
<keyword evidence="11 15" id="KW-0378">Hydrolase</keyword>
<evidence type="ECO:0000256" key="6">
    <source>
        <dbReference type="ARBA" id="ARBA00007731"/>
    </source>
</evidence>
<feature type="region of interest" description="Phosphoribosyl-AMP cyclohydrolase" evidence="15">
    <location>
        <begin position="1"/>
        <end position="116"/>
    </location>
</feature>
<dbReference type="PANTHER" id="PTHR42945:SF9">
    <property type="entry name" value="HISTIDINE BIOSYNTHESIS BIFUNCTIONAL PROTEIN HISIE"/>
    <property type="match status" value="1"/>
</dbReference>
<dbReference type="GO" id="GO:0004635">
    <property type="term" value="F:phosphoribosyl-AMP cyclohydrolase activity"/>
    <property type="evidence" value="ECO:0007669"/>
    <property type="project" value="UniProtKB-UniRule"/>
</dbReference>
<feature type="region of interest" description="Phosphoribosyl-ATP pyrophosphohydrolase" evidence="15">
    <location>
        <begin position="117"/>
        <end position="205"/>
    </location>
</feature>
<evidence type="ECO:0000256" key="12">
    <source>
        <dbReference type="ARBA" id="ARBA00022840"/>
    </source>
</evidence>
<evidence type="ECO:0000256" key="4">
    <source>
        <dbReference type="ARBA" id="ARBA00005169"/>
    </source>
</evidence>
<organism evidence="17 18">
    <name type="scientific">Luteimonas viscosa</name>
    <dbReference type="NCBI Taxonomy" id="1132694"/>
    <lineage>
        <taxon>Bacteria</taxon>
        <taxon>Pseudomonadati</taxon>
        <taxon>Pseudomonadota</taxon>
        <taxon>Gammaproteobacteria</taxon>
        <taxon>Lysobacterales</taxon>
        <taxon>Lysobacteraceae</taxon>
        <taxon>Luteimonas</taxon>
    </lineage>
</organism>
<feature type="domain" description="Phosphoribosyl-AMP cyclohydrolase" evidence="16">
    <location>
        <begin position="37"/>
        <end position="109"/>
    </location>
</feature>
<comment type="subcellular location">
    <subcellularLocation>
        <location evidence="3 15">Cytoplasm</location>
    </subcellularLocation>
</comment>
<comment type="catalytic activity">
    <reaction evidence="2 15">
        <text>1-(5-phospho-beta-D-ribosyl)-ATP + H2O = 1-(5-phospho-beta-D-ribosyl)-5'-AMP + diphosphate + H(+)</text>
        <dbReference type="Rhea" id="RHEA:22828"/>
        <dbReference type="ChEBI" id="CHEBI:15377"/>
        <dbReference type="ChEBI" id="CHEBI:15378"/>
        <dbReference type="ChEBI" id="CHEBI:33019"/>
        <dbReference type="ChEBI" id="CHEBI:59457"/>
        <dbReference type="ChEBI" id="CHEBI:73183"/>
        <dbReference type="EC" id="3.6.1.31"/>
    </reaction>
</comment>
<dbReference type="RefSeq" id="WP_149101550.1">
    <property type="nucleotide sequence ID" value="NZ_VTFT01000001.1"/>
</dbReference>
<keyword evidence="13 15" id="KW-0368">Histidine biosynthesis</keyword>
<proteinExistence type="inferred from homology"/>
<evidence type="ECO:0000256" key="7">
    <source>
        <dbReference type="ARBA" id="ARBA00008299"/>
    </source>
</evidence>
<comment type="similarity">
    <text evidence="7 15">In the N-terminal section; belongs to the PRA-CH family.</text>
</comment>
<evidence type="ECO:0000256" key="10">
    <source>
        <dbReference type="ARBA" id="ARBA00022741"/>
    </source>
</evidence>
<dbReference type="AlphaFoldDB" id="A0A5D4XQK1"/>
<evidence type="ECO:0000256" key="8">
    <source>
        <dbReference type="ARBA" id="ARBA00022490"/>
    </source>
</evidence>
<dbReference type="GO" id="GO:0005524">
    <property type="term" value="F:ATP binding"/>
    <property type="evidence" value="ECO:0007669"/>
    <property type="project" value="UniProtKB-KW"/>
</dbReference>
<evidence type="ECO:0000256" key="5">
    <source>
        <dbReference type="ARBA" id="ARBA00005204"/>
    </source>
</evidence>
<comment type="similarity">
    <text evidence="6 15">In the C-terminal section; belongs to the PRA-PH family.</text>
</comment>
<dbReference type="GO" id="GO:0000105">
    <property type="term" value="P:L-histidine biosynthetic process"/>
    <property type="evidence" value="ECO:0007669"/>
    <property type="project" value="UniProtKB-UniRule"/>
</dbReference>
<evidence type="ECO:0000313" key="17">
    <source>
        <dbReference type="EMBL" id="TYT25000.1"/>
    </source>
</evidence>
<name>A0A5D4XQK1_9GAMM</name>
<dbReference type="UniPathway" id="UPA00031">
    <property type="reaction ID" value="UER00007"/>
</dbReference>
<keyword evidence="12 15" id="KW-0067">ATP-binding</keyword>
<dbReference type="InterPro" id="IPR008179">
    <property type="entry name" value="HisE"/>
</dbReference>
<protein>
    <recommendedName>
        <fullName evidence="15">Histidine biosynthesis bifunctional protein HisIE</fullName>
    </recommendedName>
    <domain>
        <recommendedName>
            <fullName evidence="15">Phosphoribosyl-AMP cyclohydrolase</fullName>
            <shortName evidence="15">PRA-CH</shortName>
            <ecNumber evidence="15">3.5.4.19</ecNumber>
        </recommendedName>
    </domain>
    <domain>
        <recommendedName>
            <fullName evidence="15">Phosphoribosyl-ATP pyrophosphatase</fullName>
            <shortName evidence="15">PRA-PH</shortName>
            <ecNumber evidence="15">3.6.1.31</ecNumber>
        </recommendedName>
    </domain>
</protein>
<sequence length="205" mass="21894">MTEAGATGAALAALDWDKGGGLLPAIVQDARTLRVLMLGYMDRAALETTLSSRRVTFFSRSKGRLWTKGESSGHVLDLFSVDVDCDGDTLLVLAHPQGPTCHLQRESCFASAPGSTLAELSALVERRAAERPEGSYTTKLFEAGVRRMAQKVGEEGVETALAAVAEDDDALLGEGADLLFHLLVLLRARGLGLADVEAKLATRRR</sequence>
<accession>A0A5D4XQK1</accession>
<evidence type="ECO:0000256" key="9">
    <source>
        <dbReference type="ARBA" id="ARBA00022605"/>
    </source>
</evidence>
<dbReference type="Pfam" id="PF01502">
    <property type="entry name" value="PRA-CH"/>
    <property type="match status" value="1"/>
</dbReference>
<dbReference type="PANTHER" id="PTHR42945">
    <property type="entry name" value="HISTIDINE BIOSYNTHESIS BIFUNCTIONAL PROTEIN"/>
    <property type="match status" value="1"/>
</dbReference>
<keyword evidence="18" id="KW-1185">Reference proteome</keyword>
<keyword evidence="9 15" id="KW-0028">Amino-acid biosynthesis</keyword>
<dbReference type="CDD" id="cd11534">
    <property type="entry name" value="NTP-PPase_HisIE_like"/>
    <property type="match status" value="1"/>
</dbReference>
<dbReference type="NCBIfam" id="TIGR03188">
    <property type="entry name" value="histidine_hisI"/>
    <property type="match status" value="1"/>
</dbReference>
<dbReference type="EMBL" id="VTFT01000001">
    <property type="protein sequence ID" value="TYT25000.1"/>
    <property type="molecule type" value="Genomic_DNA"/>
</dbReference>
<evidence type="ECO:0000256" key="13">
    <source>
        <dbReference type="ARBA" id="ARBA00023102"/>
    </source>
</evidence>
<dbReference type="FunFam" id="3.10.20.810:FF:000001">
    <property type="entry name" value="Histidine biosynthesis bifunctional protein HisIE"/>
    <property type="match status" value="1"/>
</dbReference>
<comment type="caution">
    <text evidence="17">The sequence shown here is derived from an EMBL/GenBank/DDBJ whole genome shotgun (WGS) entry which is preliminary data.</text>
</comment>
<dbReference type="Gene3D" id="3.10.20.810">
    <property type="entry name" value="Phosphoribosyl-AMP cyclohydrolase"/>
    <property type="match status" value="1"/>
</dbReference>
<keyword evidence="10 15" id="KW-0547">Nucleotide-binding</keyword>
<evidence type="ECO:0000313" key="18">
    <source>
        <dbReference type="Proteomes" id="UP000324973"/>
    </source>
</evidence>
<gene>
    <name evidence="15" type="primary">hisI</name>
    <name evidence="15" type="synonym">hisIE</name>
    <name evidence="17" type="ORF">FZO89_01170</name>
</gene>
<dbReference type="Pfam" id="PF01503">
    <property type="entry name" value="PRA-PH"/>
    <property type="match status" value="1"/>
</dbReference>
<dbReference type="InterPro" id="IPR002496">
    <property type="entry name" value="PRib_AMP_CycHydrolase_dom"/>
</dbReference>
<evidence type="ECO:0000259" key="16">
    <source>
        <dbReference type="Pfam" id="PF01502"/>
    </source>
</evidence>
<evidence type="ECO:0000256" key="2">
    <source>
        <dbReference type="ARBA" id="ARBA00001460"/>
    </source>
</evidence>